<reference evidence="1 2" key="1">
    <citation type="submission" date="2023-03" db="EMBL/GenBank/DDBJ databases">
        <title>High recombination rates correlate with genetic variation in Cardiocondyla obscurior ants.</title>
        <authorList>
            <person name="Errbii M."/>
        </authorList>
    </citation>
    <scope>NUCLEOTIDE SEQUENCE [LARGE SCALE GENOMIC DNA]</scope>
    <source>
        <strain evidence="1">Alpha-2009</strain>
        <tissue evidence="1">Whole body</tissue>
    </source>
</reference>
<dbReference type="EMBL" id="JADYXP020000024">
    <property type="protein sequence ID" value="KAL0101318.1"/>
    <property type="molecule type" value="Genomic_DNA"/>
</dbReference>
<sequence length="23" mass="2977">MLHQYMEKDIPPEKWSIRRKNYL</sequence>
<organism evidence="1 2">
    <name type="scientific">Cardiocondyla obscurior</name>
    <dbReference type="NCBI Taxonomy" id="286306"/>
    <lineage>
        <taxon>Eukaryota</taxon>
        <taxon>Metazoa</taxon>
        <taxon>Ecdysozoa</taxon>
        <taxon>Arthropoda</taxon>
        <taxon>Hexapoda</taxon>
        <taxon>Insecta</taxon>
        <taxon>Pterygota</taxon>
        <taxon>Neoptera</taxon>
        <taxon>Endopterygota</taxon>
        <taxon>Hymenoptera</taxon>
        <taxon>Apocrita</taxon>
        <taxon>Aculeata</taxon>
        <taxon>Formicoidea</taxon>
        <taxon>Formicidae</taxon>
        <taxon>Myrmicinae</taxon>
        <taxon>Cardiocondyla</taxon>
    </lineage>
</organism>
<gene>
    <name evidence="1" type="ORF">PUN28_018844</name>
</gene>
<evidence type="ECO:0000313" key="1">
    <source>
        <dbReference type="EMBL" id="KAL0101318.1"/>
    </source>
</evidence>
<dbReference type="Proteomes" id="UP001430953">
    <property type="component" value="Unassembled WGS sequence"/>
</dbReference>
<evidence type="ECO:0000313" key="2">
    <source>
        <dbReference type="Proteomes" id="UP001430953"/>
    </source>
</evidence>
<protein>
    <submittedName>
        <fullName evidence="1">Uncharacterized protein</fullName>
    </submittedName>
</protein>
<dbReference type="AlphaFoldDB" id="A0AAW2EF21"/>
<proteinExistence type="predicted"/>
<comment type="caution">
    <text evidence="1">The sequence shown here is derived from an EMBL/GenBank/DDBJ whole genome shotgun (WGS) entry which is preliminary data.</text>
</comment>
<accession>A0AAW2EF21</accession>
<keyword evidence="2" id="KW-1185">Reference proteome</keyword>
<name>A0AAW2EF21_9HYME</name>